<proteinExistence type="predicted"/>
<evidence type="ECO:0000256" key="1">
    <source>
        <dbReference type="SAM" id="MobiDB-lite"/>
    </source>
</evidence>
<dbReference type="CDD" id="cd09212">
    <property type="entry name" value="PUB"/>
    <property type="match status" value="1"/>
</dbReference>
<feature type="region of interest" description="Disordered" evidence="1">
    <location>
        <begin position="248"/>
        <end position="307"/>
    </location>
</feature>
<dbReference type="AlphaFoldDB" id="A0A1E7EL37"/>
<evidence type="ECO:0000259" key="2">
    <source>
        <dbReference type="Pfam" id="PF09409"/>
    </source>
</evidence>
<dbReference type="KEGG" id="fcy:FRACYDRAFT_278408"/>
<accession>A0A1E7EL37</accession>
<dbReference type="EMBL" id="KV784405">
    <property type="protein sequence ID" value="OEU06631.1"/>
    <property type="molecule type" value="Genomic_DNA"/>
</dbReference>
<dbReference type="Proteomes" id="UP000095751">
    <property type="component" value="Unassembled WGS sequence"/>
</dbReference>
<evidence type="ECO:0000313" key="3">
    <source>
        <dbReference type="EMBL" id="OEU06631.1"/>
    </source>
</evidence>
<reference evidence="3 4" key="1">
    <citation type="submission" date="2016-09" db="EMBL/GenBank/DDBJ databases">
        <title>Extensive genetic diversity and differential bi-allelic expression allows diatom success in the polar Southern Ocean.</title>
        <authorList>
            <consortium name="DOE Joint Genome Institute"/>
            <person name="Mock T."/>
            <person name="Otillar R.P."/>
            <person name="Strauss J."/>
            <person name="Dupont C."/>
            <person name="Frickenhaus S."/>
            <person name="Maumus F."/>
            <person name="Mcmullan M."/>
            <person name="Sanges R."/>
            <person name="Schmutz J."/>
            <person name="Toseland A."/>
            <person name="Valas R."/>
            <person name="Veluchamy A."/>
            <person name="Ward B.J."/>
            <person name="Allen A."/>
            <person name="Barry K."/>
            <person name="Falciatore A."/>
            <person name="Ferrante M."/>
            <person name="Fortunato A.E."/>
            <person name="Gloeckner G."/>
            <person name="Gruber A."/>
            <person name="Hipkin R."/>
            <person name="Janech M."/>
            <person name="Kroth P."/>
            <person name="Leese F."/>
            <person name="Lindquist E."/>
            <person name="Lyon B.R."/>
            <person name="Martin J."/>
            <person name="Mayer C."/>
            <person name="Parker M."/>
            <person name="Quesneville H."/>
            <person name="Raymond J."/>
            <person name="Uhlig C."/>
            <person name="Valentin K.U."/>
            <person name="Worden A.Z."/>
            <person name="Armbrust E.V."/>
            <person name="Bowler C."/>
            <person name="Green B."/>
            <person name="Moulton V."/>
            <person name="Van Oosterhout C."/>
            <person name="Grigoriev I."/>
        </authorList>
    </citation>
    <scope>NUCLEOTIDE SEQUENCE [LARGE SCALE GENOMIC DNA]</scope>
    <source>
        <strain evidence="3 4">CCMP1102</strain>
    </source>
</reference>
<keyword evidence="4" id="KW-1185">Reference proteome</keyword>
<dbReference type="SUPFAM" id="SSF143503">
    <property type="entry name" value="PUG domain-like"/>
    <property type="match status" value="1"/>
</dbReference>
<feature type="compositionally biased region" description="Low complexity" evidence="1">
    <location>
        <begin position="260"/>
        <end position="272"/>
    </location>
</feature>
<feature type="compositionally biased region" description="Low complexity" evidence="1">
    <location>
        <begin position="297"/>
        <end position="307"/>
    </location>
</feature>
<evidence type="ECO:0000313" key="4">
    <source>
        <dbReference type="Proteomes" id="UP000095751"/>
    </source>
</evidence>
<dbReference type="Pfam" id="PF09409">
    <property type="entry name" value="PUB"/>
    <property type="match status" value="1"/>
</dbReference>
<dbReference type="InterPro" id="IPR036339">
    <property type="entry name" value="PUB-like_dom_sf"/>
</dbReference>
<organism evidence="3 4">
    <name type="scientific">Fragilariopsis cylindrus CCMP1102</name>
    <dbReference type="NCBI Taxonomy" id="635003"/>
    <lineage>
        <taxon>Eukaryota</taxon>
        <taxon>Sar</taxon>
        <taxon>Stramenopiles</taxon>
        <taxon>Ochrophyta</taxon>
        <taxon>Bacillariophyta</taxon>
        <taxon>Bacillariophyceae</taxon>
        <taxon>Bacillariophycidae</taxon>
        <taxon>Bacillariales</taxon>
        <taxon>Bacillariaceae</taxon>
        <taxon>Fragilariopsis</taxon>
    </lineage>
</organism>
<feature type="compositionally biased region" description="Gly residues" evidence="1">
    <location>
        <begin position="273"/>
        <end position="285"/>
    </location>
</feature>
<dbReference type="InParanoid" id="A0A1E7EL37"/>
<feature type="domain" description="PUB" evidence="2">
    <location>
        <begin position="364"/>
        <end position="413"/>
    </location>
</feature>
<feature type="compositionally biased region" description="Polar residues" evidence="1">
    <location>
        <begin position="248"/>
        <end position="259"/>
    </location>
</feature>
<dbReference type="InterPro" id="IPR018997">
    <property type="entry name" value="PUB_domain"/>
</dbReference>
<dbReference type="SUPFAM" id="SSF50156">
    <property type="entry name" value="PDZ domain-like"/>
    <property type="match status" value="1"/>
</dbReference>
<name>A0A1E7EL37_9STRA</name>
<dbReference type="InterPro" id="IPR036034">
    <property type="entry name" value="PDZ_sf"/>
</dbReference>
<protein>
    <recommendedName>
        <fullName evidence="2">PUB domain-containing protein</fullName>
    </recommendedName>
</protein>
<feature type="region of interest" description="Disordered" evidence="1">
    <location>
        <begin position="1"/>
        <end position="53"/>
    </location>
</feature>
<sequence>MGFLDNVFNNNDKDKKKKSNSTGGGGNNANPLANLGKTIGQPNSFGGQGQSLGGSKPGVVIEIILSNPGPIGVRVEKRSTASASAIVNHVIPQSQADHAGLQRGDVICFAGSNGQDEMQYDMFLQIAKSTQRPISSAAAASANANTNTAAVTSSGSADAEARRKAMIAAVDAREKAHKQKTKPTKKYVTKTTLLRQQELQLGNNNFITSDEPQSEESRQAAIAAKRDEINHANELGYNPYAAAKSTAGQARNATVTTQHGEISSSTGEISSSTGGGNGGGGGSGGSSIPVVAPPSNPTTATTPATATATDVDYPLPEEFEEALVTIVSSSSQDTTAGRLKIARTLITNATNKLKGQQEDIDAGAKFRKVRLENPKIKAAIVDIPGTIQLLLSVGFQLMECEENQESVLLFPSCQTYTEPEWLSTALRKMEQQEKLLLKNYYNKHRNV</sequence>
<dbReference type="OrthoDB" id="336240at2759"/>
<gene>
    <name evidence="3" type="ORF">FRACYDRAFT_278408</name>
</gene>
<dbReference type="Gene3D" id="1.20.58.2190">
    <property type="match status" value="1"/>
</dbReference>
<dbReference type="Gene3D" id="2.30.42.10">
    <property type="match status" value="1"/>
</dbReference>